<dbReference type="GO" id="GO:0005886">
    <property type="term" value="C:plasma membrane"/>
    <property type="evidence" value="ECO:0007669"/>
    <property type="project" value="TreeGrafter"/>
</dbReference>
<evidence type="ECO:0000256" key="8">
    <source>
        <dbReference type="SAM" id="Phobius"/>
    </source>
</evidence>
<keyword evidence="8" id="KW-1133">Transmembrane helix</keyword>
<proteinExistence type="predicted"/>
<comment type="catalytic activity">
    <reaction evidence="1">
        <text>ATP + protein L-histidine = ADP + protein N-phospho-L-histidine.</text>
        <dbReference type="EC" id="2.7.13.3"/>
    </reaction>
</comment>
<dbReference type="InterPro" id="IPR003594">
    <property type="entry name" value="HATPase_dom"/>
</dbReference>
<keyword evidence="3" id="KW-0597">Phosphoprotein</keyword>
<evidence type="ECO:0000256" key="4">
    <source>
        <dbReference type="ARBA" id="ARBA00022679"/>
    </source>
</evidence>
<keyword evidence="8" id="KW-0472">Membrane</keyword>
<dbReference type="OrthoDB" id="4652229at2"/>
<evidence type="ECO:0000256" key="7">
    <source>
        <dbReference type="SAM" id="MobiDB-lite"/>
    </source>
</evidence>
<dbReference type="SUPFAM" id="SSF55874">
    <property type="entry name" value="ATPase domain of HSP90 chaperone/DNA topoisomerase II/histidine kinase"/>
    <property type="match status" value="1"/>
</dbReference>
<dbReference type="InterPro" id="IPR036890">
    <property type="entry name" value="HATPase_C_sf"/>
</dbReference>
<sequence length="545" mass="59525">MVSVQSPPGGREVPYARVLLLPAMVMAAATGAAVAAVAVPARTAVAWCGAVATLVVIAVGAEAARRGRAIRELRKSHTERVAHLERRIAALDADTERLGRELLPETLYRVRQGEAPSEVVRHVIDGDETNRRLPLSQRVLLRSILDILDREEAMRENAQRAFVNIARRVQSIVHQQAAELREMEEFHGRNPEVFDDLLRIDHGTALIGRLADSITVLGGARPGRQWPKPVPLFSVLRGAMSRILEYQRVDLHSIAKVAIHGTKVEPLIHACAELLDNATRYSPPQTRVHVTAVEVQTGIAIEIEDGGVSLSEEARGRAERMLEQAQQGMDLNDLGETPRLGMAVVGRLSQMYNMQVSLRQSAYGGVRAVLIVPRDMLTAAPAHGLAHGIGASAVPRVNADGTVIEEARDIRRKKPRKVTTVPRPSMPLTASMEDEIPEVTEWTANGLPQRRSRVKMPLSQRYAQEAEAQRRAEAAMSAGPPQAVSHPVPKKEEPEPGLWIEAFMKGVNGEDPSPGDLPNDPAAPQQVRTENDHGSTDHADEGGWK</sequence>
<name>A0A5P2X3D5_STRST</name>
<keyword evidence="4" id="KW-0808">Transferase</keyword>
<dbReference type="Pfam" id="PF02518">
    <property type="entry name" value="HATPase_c"/>
    <property type="match status" value="1"/>
</dbReference>
<feature type="compositionally biased region" description="Basic and acidic residues" evidence="7">
    <location>
        <begin position="529"/>
        <end position="545"/>
    </location>
</feature>
<dbReference type="EC" id="2.7.13.3" evidence="2"/>
<dbReference type="InterPro" id="IPR050428">
    <property type="entry name" value="TCS_sensor_his_kinase"/>
</dbReference>
<feature type="domain" description="Histidine kinase/HSP90-like ATPase" evidence="9">
    <location>
        <begin position="262"/>
        <end position="376"/>
    </location>
</feature>
<dbReference type="EMBL" id="CP023690">
    <property type="protein sequence ID" value="QEV58931.1"/>
    <property type="molecule type" value="Genomic_DNA"/>
</dbReference>
<dbReference type="KEGG" id="sspb:CP982_09490"/>
<gene>
    <name evidence="10" type="ORF">CP982_09490</name>
</gene>
<feature type="coiled-coil region" evidence="6">
    <location>
        <begin position="74"/>
        <end position="101"/>
    </location>
</feature>
<evidence type="ECO:0000256" key="2">
    <source>
        <dbReference type="ARBA" id="ARBA00012438"/>
    </source>
</evidence>
<accession>A0A5P2X3D5</accession>
<dbReference type="RefSeq" id="WP_150510099.1">
    <property type="nucleotide sequence ID" value="NZ_BMSQ01000007.1"/>
</dbReference>
<dbReference type="PANTHER" id="PTHR45436">
    <property type="entry name" value="SENSOR HISTIDINE KINASE YKOH"/>
    <property type="match status" value="1"/>
</dbReference>
<keyword evidence="8" id="KW-0812">Transmembrane</keyword>
<evidence type="ECO:0000256" key="5">
    <source>
        <dbReference type="ARBA" id="ARBA00022777"/>
    </source>
</evidence>
<evidence type="ECO:0000256" key="3">
    <source>
        <dbReference type="ARBA" id="ARBA00022553"/>
    </source>
</evidence>
<feature type="transmembrane region" description="Helical" evidence="8">
    <location>
        <begin position="18"/>
        <end position="38"/>
    </location>
</feature>
<reference evidence="10 11" key="1">
    <citation type="submission" date="2017-09" db="EMBL/GenBank/DDBJ databases">
        <authorList>
            <person name="Lee N."/>
            <person name="Cho B.-K."/>
        </authorList>
    </citation>
    <scope>NUCLEOTIDE SEQUENCE [LARGE SCALE GENOMIC DNA]</scope>
    <source>
        <strain evidence="10 11">ATCC 27465</strain>
    </source>
</reference>
<evidence type="ECO:0000313" key="11">
    <source>
        <dbReference type="Proteomes" id="UP000326505"/>
    </source>
</evidence>
<evidence type="ECO:0000256" key="6">
    <source>
        <dbReference type="SAM" id="Coils"/>
    </source>
</evidence>
<dbReference type="SMART" id="SM00387">
    <property type="entry name" value="HATPase_c"/>
    <property type="match status" value="1"/>
</dbReference>
<feature type="transmembrane region" description="Helical" evidence="8">
    <location>
        <begin position="44"/>
        <end position="64"/>
    </location>
</feature>
<dbReference type="GO" id="GO:0000160">
    <property type="term" value="P:phosphorelay signal transduction system"/>
    <property type="evidence" value="ECO:0007669"/>
    <property type="project" value="TreeGrafter"/>
</dbReference>
<feature type="region of interest" description="Disordered" evidence="7">
    <location>
        <begin position="447"/>
        <end position="545"/>
    </location>
</feature>
<dbReference type="AlphaFoldDB" id="A0A5P2X3D5"/>
<protein>
    <recommendedName>
        <fullName evidence="2">histidine kinase</fullName>
        <ecNumber evidence="2">2.7.13.3</ecNumber>
    </recommendedName>
</protein>
<organism evidence="10 11">
    <name type="scientific">Streptomyces spectabilis</name>
    <dbReference type="NCBI Taxonomy" id="68270"/>
    <lineage>
        <taxon>Bacteria</taxon>
        <taxon>Bacillati</taxon>
        <taxon>Actinomycetota</taxon>
        <taxon>Actinomycetes</taxon>
        <taxon>Kitasatosporales</taxon>
        <taxon>Streptomycetaceae</taxon>
        <taxon>Streptomyces</taxon>
    </lineage>
</organism>
<keyword evidence="5 10" id="KW-0418">Kinase</keyword>
<dbReference type="GO" id="GO:0004673">
    <property type="term" value="F:protein histidine kinase activity"/>
    <property type="evidence" value="ECO:0007669"/>
    <property type="project" value="UniProtKB-EC"/>
</dbReference>
<evidence type="ECO:0000313" key="10">
    <source>
        <dbReference type="EMBL" id="QEV58931.1"/>
    </source>
</evidence>
<dbReference type="Gene3D" id="3.30.565.10">
    <property type="entry name" value="Histidine kinase-like ATPase, C-terminal domain"/>
    <property type="match status" value="1"/>
</dbReference>
<evidence type="ECO:0000259" key="9">
    <source>
        <dbReference type="SMART" id="SM00387"/>
    </source>
</evidence>
<keyword evidence="6" id="KW-0175">Coiled coil</keyword>
<dbReference type="PANTHER" id="PTHR45436:SF5">
    <property type="entry name" value="SENSOR HISTIDINE KINASE TRCS"/>
    <property type="match status" value="1"/>
</dbReference>
<evidence type="ECO:0000256" key="1">
    <source>
        <dbReference type="ARBA" id="ARBA00000085"/>
    </source>
</evidence>
<dbReference type="Proteomes" id="UP000326505">
    <property type="component" value="Chromosome"/>
</dbReference>